<dbReference type="Proteomes" id="UP001296873">
    <property type="component" value="Unassembled WGS sequence"/>
</dbReference>
<sequence length="214" mass="23825">MTPTSFRSRAAGAAAAALPRPTDDAVAKFAGTVHKLHRMNPADLAELRRMNLDELDTPAFWRTAMRHVPAEFRTSDREDRAWAAILCGMAHLAPEHYKPNVPLSRALVKANVSTERVMTLAYATTHENLPAQLIRICQLLKTQGVGFDWRPIVDMLRDPENARRQLSQLARDHAVEGDRPHEHARSQDYLTSGDLSAHEAAAIASEDETFGDGW</sequence>
<accession>A0ABS1DHV3</accession>
<dbReference type="InterPro" id="IPR038287">
    <property type="entry name" value="Cse2_sf"/>
</dbReference>
<comment type="caution">
    <text evidence="1">The sequence shown here is derived from an EMBL/GenBank/DDBJ whole genome shotgun (WGS) entry which is preliminary data.</text>
</comment>
<reference evidence="1 2" key="1">
    <citation type="journal article" date="2020" name="Microorganisms">
        <title>Osmotic Adaptation and Compatible Solute Biosynthesis of Phototrophic Bacteria as Revealed from Genome Analyses.</title>
        <authorList>
            <person name="Imhoff J.F."/>
            <person name="Rahn T."/>
            <person name="Kunzel S."/>
            <person name="Keller A."/>
            <person name="Neulinger S.C."/>
        </authorList>
    </citation>
    <scope>NUCLEOTIDE SEQUENCE [LARGE SCALE GENOMIC DNA]</scope>
    <source>
        <strain evidence="1 2">DSM 9895</strain>
    </source>
</reference>
<keyword evidence="2" id="KW-1185">Reference proteome</keyword>
<dbReference type="NCBIfam" id="TIGR02548">
    <property type="entry name" value="casB_cse2"/>
    <property type="match status" value="1"/>
</dbReference>
<protein>
    <submittedName>
        <fullName evidence="1">Uncharacterized protein</fullName>
    </submittedName>
</protein>
<evidence type="ECO:0000313" key="1">
    <source>
        <dbReference type="EMBL" id="MBK1669093.1"/>
    </source>
</evidence>
<proteinExistence type="predicted"/>
<dbReference type="EMBL" id="NRRL01000038">
    <property type="protein sequence ID" value="MBK1669093.1"/>
    <property type="molecule type" value="Genomic_DNA"/>
</dbReference>
<gene>
    <name evidence="1" type="ORF">CKO28_13725</name>
</gene>
<organism evidence="1 2">
    <name type="scientific">Rhodovibrio sodomensis</name>
    <dbReference type="NCBI Taxonomy" id="1088"/>
    <lineage>
        <taxon>Bacteria</taxon>
        <taxon>Pseudomonadati</taxon>
        <taxon>Pseudomonadota</taxon>
        <taxon>Alphaproteobacteria</taxon>
        <taxon>Rhodospirillales</taxon>
        <taxon>Rhodovibrionaceae</taxon>
        <taxon>Rhodovibrio</taxon>
    </lineage>
</organism>
<dbReference type="Gene3D" id="1.10.520.40">
    <property type="entry name" value="CRISPR-associated protein Cse2"/>
    <property type="match status" value="1"/>
</dbReference>
<dbReference type="Pfam" id="PF09485">
    <property type="entry name" value="CRISPR_Cse2"/>
    <property type="match status" value="1"/>
</dbReference>
<dbReference type="InterPro" id="IPR013382">
    <property type="entry name" value="CRISPR-assoc_prot_Cse2"/>
</dbReference>
<evidence type="ECO:0000313" key="2">
    <source>
        <dbReference type="Proteomes" id="UP001296873"/>
    </source>
</evidence>
<name>A0ABS1DHV3_9PROT</name>
<dbReference type="RefSeq" id="WP_200341421.1">
    <property type="nucleotide sequence ID" value="NZ_NRRL01000038.1"/>
</dbReference>